<feature type="signal peptide" evidence="1">
    <location>
        <begin position="1"/>
        <end position="18"/>
    </location>
</feature>
<accession>A0AAJ2SFI3</accession>
<dbReference type="AlphaFoldDB" id="A0AAJ2SFI3"/>
<keyword evidence="5" id="KW-1185">Reference proteome</keyword>
<name>A0AAJ2SFI3_9FLAO</name>
<sequence>MKKIILLVSFLFIQVLFSQTNEPLSHIQKKIYDNQEVQVKPEFQDGEKKFNEYVVIAFKKENH</sequence>
<organism evidence="3 4">
    <name type="scientific">Flavobacterium flavipigmentatum</name>
    <dbReference type="NCBI Taxonomy" id="2893884"/>
    <lineage>
        <taxon>Bacteria</taxon>
        <taxon>Pseudomonadati</taxon>
        <taxon>Bacteroidota</taxon>
        <taxon>Flavobacteriia</taxon>
        <taxon>Flavobacteriales</taxon>
        <taxon>Flavobacteriaceae</taxon>
        <taxon>Flavobacterium</taxon>
    </lineage>
</organism>
<evidence type="ECO:0000313" key="3">
    <source>
        <dbReference type="EMBL" id="MDX6186922.1"/>
    </source>
</evidence>
<dbReference type="EMBL" id="JAWXVG010000002">
    <property type="protein sequence ID" value="MDX6182023.1"/>
    <property type="molecule type" value="Genomic_DNA"/>
</dbReference>
<keyword evidence="1" id="KW-0732">Signal</keyword>
<evidence type="ECO:0000313" key="4">
    <source>
        <dbReference type="Proteomes" id="UP001270053"/>
    </source>
</evidence>
<dbReference type="RefSeq" id="WP_229973318.1">
    <property type="nucleotide sequence ID" value="NZ_CP087133.1"/>
</dbReference>
<gene>
    <name evidence="2" type="ORF">SGQ18_07620</name>
    <name evidence="3" type="ORF">SGQ44_14255</name>
</gene>
<dbReference type="Proteomes" id="UP001278738">
    <property type="component" value="Unassembled WGS sequence"/>
</dbReference>
<evidence type="ECO:0000256" key="1">
    <source>
        <dbReference type="SAM" id="SignalP"/>
    </source>
</evidence>
<feature type="chain" id="PRO_5042504755" evidence="1">
    <location>
        <begin position="19"/>
        <end position="63"/>
    </location>
</feature>
<dbReference type="Proteomes" id="UP001270053">
    <property type="component" value="Unassembled WGS sequence"/>
</dbReference>
<evidence type="ECO:0000313" key="2">
    <source>
        <dbReference type="EMBL" id="MDX6182023.1"/>
    </source>
</evidence>
<proteinExistence type="predicted"/>
<comment type="caution">
    <text evidence="3">The sequence shown here is derived from an EMBL/GenBank/DDBJ whole genome shotgun (WGS) entry which is preliminary data.</text>
</comment>
<reference evidence="3 5" key="1">
    <citation type="submission" date="2023-11" db="EMBL/GenBank/DDBJ databases">
        <title>Unpublished Manusciprt.</title>
        <authorList>
            <person name="Saticioglu I.B."/>
            <person name="Ay H."/>
            <person name="Ajmi N."/>
            <person name="Altun S."/>
            <person name="Duman M."/>
        </authorList>
    </citation>
    <scope>NUCLEOTIDE SEQUENCE</scope>
    <source>
        <strain evidence="2 5">Fl-33</strain>
        <strain evidence="3">Fl-77</strain>
    </source>
</reference>
<protein>
    <submittedName>
        <fullName evidence="3">Uncharacterized protein</fullName>
    </submittedName>
</protein>
<evidence type="ECO:0000313" key="5">
    <source>
        <dbReference type="Proteomes" id="UP001278738"/>
    </source>
</evidence>
<dbReference type="EMBL" id="JAWXVH010000008">
    <property type="protein sequence ID" value="MDX6186922.1"/>
    <property type="molecule type" value="Genomic_DNA"/>
</dbReference>